<name>A0A292YMU4_9BACL</name>
<organism evidence="2 3">
    <name type="scientific">Effusibacillus lacus</name>
    <dbReference type="NCBI Taxonomy" id="1348429"/>
    <lineage>
        <taxon>Bacteria</taxon>
        <taxon>Bacillati</taxon>
        <taxon>Bacillota</taxon>
        <taxon>Bacilli</taxon>
        <taxon>Bacillales</taxon>
        <taxon>Alicyclobacillaceae</taxon>
        <taxon>Effusibacillus</taxon>
    </lineage>
</organism>
<sequence>MAKKKRPTGGQFQQGAASGNKSYSAEVQAKEKPATLKDLLNPDVLAKLKTRQAEMEAEEARKREEKRRQEEEARKAEQKRLENDFEYLLNNSKQDWRKFKE</sequence>
<dbReference type="RefSeq" id="WP_096181943.1">
    <property type="nucleotide sequence ID" value="NZ_BDUF01000053.1"/>
</dbReference>
<dbReference type="InterPro" id="IPR024980">
    <property type="entry name" value="DUF3886"/>
</dbReference>
<accession>A0A292YMU4</accession>
<evidence type="ECO:0000313" key="2">
    <source>
        <dbReference type="EMBL" id="GAX90231.1"/>
    </source>
</evidence>
<dbReference type="AlphaFoldDB" id="A0A292YMU4"/>
<gene>
    <name evidence="2" type="ORF">EFBL_1857</name>
</gene>
<protein>
    <recommendedName>
        <fullName evidence="4">DUF3886 domain-containing protein</fullName>
    </recommendedName>
</protein>
<keyword evidence="3" id="KW-1185">Reference proteome</keyword>
<proteinExistence type="predicted"/>
<evidence type="ECO:0008006" key="4">
    <source>
        <dbReference type="Google" id="ProtNLM"/>
    </source>
</evidence>
<feature type="region of interest" description="Disordered" evidence="1">
    <location>
        <begin position="1"/>
        <end position="87"/>
    </location>
</feature>
<feature type="compositionally biased region" description="Polar residues" evidence="1">
    <location>
        <begin position="10"/>
        <end position="25"/>
    </location>
</feature>
<dbReference type="Pfam" id="PF13025">
    <property type="entry name" value="DUF3886"/>
    <property type="match status" value="1"/>
</dbReference>
<dbReference type="EMBL" id="BDUF01000053">
    <property type="protein sequence ID" value="GAX90231.1"/>
    <property type="molecule type" value="Genomic_DNA"/>
</dbReference>
<evidence type="ECO:0000313" key="3">
    <source>
        <dbReference type="Proteomes" id="UP000217785"/>
    </source>
</evidence>
<dbReference type="Proteomes" id="UP000217785">
    <property type="component" value="Unassembled WGS sequence"/>
</dbReference>
<feature type="compositionally biased region" description="Basic and acidic residues" evidence="1">
    <location>
        <begin position="51"/>
        <end position="83"/>
    </location>
</feature>
<comment type="caution">
    <text evidence="2">The sequence shown here is derived from an EMBL/GenBank/DDBJ whole genome shotgun (WGS) entry which is preliminary data.</text>
</comment>
<reference evidence="3" key="1">
    <citation type="submission" date="2017-07" db="EMBL/GenBank/DDBJ databases">
        <title>Draft genome sequence of Effusibacillus lacus strain skLN1.</title>
        <authorList>
            <person name="Watanabe M."/>
            <person name="Kojima H."/>
            <person name="Fukui M."/>
        </authorList>
    </citation>
    <scope>NUCLEOTIDE SEQUENCE [LARGE SCALE GENOMIC DNA]</scope>
    <source>
        <strain evidence="3">skLN1</strain>
    </source>
</reference>
<evidence type="ECO:0000256" key="1">
    <source>
        <dbReference type="SAM" id="MobiDB-lite"/>
    </source>
</evidence>
<dbReference type="OrthoDB" id="2679911at2"/>